<keyword evidence="2 6" id="KW-0812">Transmembrane</keyword>
<gene>
    <name evidence="8" type="ORF">TCAL_05909</name>
</gene>
<dbReference type="OrthoDB" id="6285106at2759"/>
<evidence type="ECO:0000313" key="8">
    <source>
        <dbReference type="EMBL" id="TRY79597.1"/>
    </source>
</evidence>
<feature type="chain" id="PRO_5022073840" description="PSI domain-containing protein" evidence="7">
    <location>
        <begin position="24"/>
        <end position="500"/>
    </location>
</feature>
<keyword evidence="4 6" id="KW-1133">Transmembrane helix</keyword>
<sequence>MAPEGRWALATVLLLCLGGGCVSTIRAPGWVNANVNLHHRWRYEVFSPESGRIVRRHALDAPDFKSATALGNITNADLAALDLPESKINETLEAQNQTLTYDSSPYYDQQAADFARHWIDFPALQASKDVRVYEHPLLSQSYRRADTVTLSFRFPYYGHLVDKVTIATGGFLYLGQYVHSWLAATQYVAPLMAHFDTSSDDAAKIRYVDHGDFFAVEWSRVHLKSRSNTDDGDDDKSERQPVEQRPFTFQAILHRNGDIAFAYKEIPFEISLIEDNEHPVKVGLSDAYIMDRTIFFVRRKTIYEYHRISLPHAFVGNETAILFKALPTCNQMKTCADCLGEIVHGFQCQWCPSAFSCSDGIDRRRQEWLTLGCDHRNINESRFCDMYPKSPDDADAIVSSTSRTNVPMDGDSSNNNNENDSRDKDTPSQESHTETNGNQIHFAVTALIVILVIAVLLFLWLIYAYFCPHSWSGQLLIKYRPTRWHWLRSEPRYTAASIHM</sequence>
<evidence type="ECO:0000256" key="5">
    <source>
        <dbReference type="SAM" id="MobiDB-lite"/>
    </source>
</evidence>
<dbReference type="InterPro" id="IPR031152">
    <property type="entry name" value="PLXDC"/>
</dbReference>
<dbReference type="PROSITE" id="PS51257">
    <property type="entry name" value="PROKAR_LIPOPROTEIN"/>
    <property type="match status" value="1"/>
</dbReference>
<protein>
    <recommendedName>
        <fullName evidence="10">PSI domain-containing protein</fullName>
    </recommendedName>
</protein>
<comment type="subcellular location">
    <subcellularLocation>
        <location evidence="1">Membrane</location>
        <topology evidence="1">Single-pass type I membrane protein</topology>
    </subcellularLocation>
</comment>
<dbReference type="PANTHER" id="PTHR13055:SF12">
    <property type="entry name" value="LD40707P"/>
    <property type="match status" value="1"/>
</dbReference>
<keyword evidence="6" id="KW-0472">Membrane</keyword>
<keyword evidence="9" id="KW-1185">Reference proteome</keyword>
<name>A0A553PPI7_TIGCA</name>
<feature type="transmembrane region" description="Helical" evidence="6">
    <location>
        <begin position="440"/>
        <end position="466"/>
    </location>
</feature>
<dbReference type="GO" id="GO:0016020">
    <property type="term" value="C:membrane"/>
    <property type="evidence" value="ECO:0007669"/>
    <property type="project" value="UniProtKB-SubCell"/>
</dbReference>
<evidence type="ECO:0000256" key="3">
    <source>
        <dbReference type="ARBA" id="ARBA00022729"/>
    </source>
</evidence>
<evidence type="ECO:0000256" key="7">
    <source>
        <dbReference type="SAM" id="SignalP"/>
    </source>
</evidence>
<dbReference type="PANTHER" id="PTHR13055">
    <property type="entry name" value="TUMOR ENDOTHELIAL MARKER 7 RELATED"/>
    <property type="match status" value="1"/>
</dbReference>
<accession>A0A553PPI7</accession>
<evidence type="ECO:0000313" key="9">
    <source>
        <dbReference type="Proteomes" id="UP000318571"/>
    </source>
</evidence>
<evidence type="ECO:0000256" key="1">
    <source>
        <dbReference type="ARBA" id="ARBA00004479"/>
    </source>
</evidence>
<dbReference type="OMA" id="LKAQPTC"/>
<dbReference type="Proteomes" id="UP000318571">
    <property type="component" value="Chromosome 6"/>
</dbReference>
<reference evidence="8 9" key="1">
    <citation type="journal article" date="2018" name="Nat. Ecol. Evol.">
        <title>Genomic signatures of mitonuclear coevolution across populations of Tigriopus californicus.</title>
        <authorList>
            <person name="Barreto F.S."/>
            <person name="Watson E.T."/>
            <person name="Lima T.G."/>
            <person name="Willett C.S."/>
            <person name="Edmands S."/>
            <person name="Li W."/>
            <person name="Burton R.S."/>
        </authorList>
    </citation>
    <scope>NUCLEOTIDE SEQUENCE [LARGE SCALE GENOMIC DNA]</scope>
    <source>
        <strain evidence="8 9">San Diego</strain>
    </source>
</reference>
<evidence type="ECO:0008006" key="10">
    <source>
        <dbReference type="Google" id="ProtNLM"/>
    </source>
</evidence>
<feature type="region of interest" description="Disordered" evidence="5">
    <location>
        <begin position="402"/>
        <end position="434"/>
    </location>
</feature>
<dbReference type="EMBL" id="VCGU01000002">
    <property type="protein sequence ID" value="TRY79597.1"/>
    <property type="molecule type" value="Genomic_DNA"/>
</dbReference>
<keyword evidence="3 7" id="KW-0732">Signal</keyword>
<dbReference type="AlphaFoldDB" id="A0A553PPI7"/>
<proteinExistence type="predicted"/>
<evidence type="ECO:0000256" key="6">
    <source>
        <dbReference type="SAM" id="Phobius"/>
    </source>
</evidence>
<feature type="compositionally biased region" description="Basic and acidic residues" evidence="5">
    <location>
        <begin position="419"/>
        <end position="433"/>
    </location>
</feature>
<comment type="caution">
    <text evidence="8">The sequence shown here is derived from an EMBL/GenBank/DDBJ whole genome shotgun (WGS) entry which is preliminary data.</text>
</comment>
<organism evidence="8 9">
    <name type="scientific">Tigriopus californicus</name>
    <name type="common">Marine copepod</name>
    <dbReference type="NCBI Taxonomy" id="6832"/>
    <lineage>
        <taxon>Eukaryota</taxon>
        <taxon>Metazoa</taxon>
        <taxon>Ecdysozoa</taxon>
        <taxon>Arthropoda</taxon>
        <taxon>Crustacea</taxon>
        <taxon>Multicrustacea</taxon>
        <taxon>Hexanauplia</taxon>
        <taxon>Copepoda</taxon>
        <taxon>Harpacticoida</taxon>
        <taxon>Harpacticidae</taxon>
        <taxon>Tigriopus</taxon>
    </lineage>
</organism>
<evidence type="ECO:0000256" key="2">
    <source>
        <dbReference type="ARBA" id="ARBA00022692"/>
    </source>
</evidence>
<evidence type="ECO:0000256" key="4">
    <source>
        <dbReference type="ARBA" id="ARBA00022989"/>
    </source>
</evidence>
<feature type="compositionally biased region" description="Low complexity" evidence="5">
    <location>
        <begin position="409"/>
        <end position="418"/>
    </location>
</feature>
<feature type="signal peptide" evidence="7">
    <location>
        <begin position="1"/>
        <end position="23"/>
    </location>
</feature>